<feature type="transmembrane region" description="Helical" evidence="1">
    <location>
        <begin position="34"/>
        <end position="56"/>
    </location>
</feature>
<accession>A0A0L0DRR3</accession>
<gene>
    <name evidence="2" type="ORF">AMSG_01556</name>
</gene>
<feature type="transmembrane region" description="Helical" evidence="1">
    <location>
        <begin position="98"/>
        <end position="119"/>
    </location>
</feature>
<keyword evidence="1" id="KW-0472">Membrane</keyword>
<keyword evidence="3" id="KW-1185">Reference proteome</keyword>
<dbReference type="Proteomes" id="UP000054408">
    <property type="component" value="Unassembled WGS sequence"/>
</dbReference>
<evidence type="ECO:0000313" key="3">
    <source>
        <dbReference type="Proteomes" id="UP000054408"/>
    </source>
</evidence>
<dbReference type="AlphaFoldDB" id="A0A0L0DRR3"/>
<name>A0A0L0DRR3_THETB</name>
<feature type="transmembrane region" description="Helical" evidence="1">
    <location>
        <begin position="152"/>
        <end position="172"/>
    </location>
</feature>
<keyword evidence="1" id="KW-1133">Transmembrane helix</keyword>
<evidence type="ECO:0000313" key="2">
    <source>
        <dbReference type="EMBL" id="KNC54706.1"/>
    </source>
</evidence>
<proteinExistence type="predicted"/>
<dbReference type="GeneID" id="25561302"/>
<reference evidence="2 3" key="1">
    <citation type="submission" date="2010-05" db="EMBL/GenBank/DDBJ databases">
        <title>The Genome Sequence of Thecamonas trahens ATCC 50062.</title>
        <authorList>
            <consortium name="The Broad Institute Genome Sequencing Platform"/>
            <person name="Russ C."/>
            <person name="Cuomo C."/>
            <person name="Shea T."/>
            <person name="Young S.K."/>
            <person name="Zeng Q."/>
            <person name="Koehrsen M."/>
            <person name="Haas B."/>
            <person name="Borodovsky M."/>
            <person name="Guigo R."/>
            <person name="Alvarado L."/>
            <person name="Berlin A."/>
            <person name="Bochicchio J."/>
            <person name="Borenstein D."/>
            <person name="Chapman S."/>
            <person name="Chen Z."/>
            <person name="Freedman E."/>
            <person name="Gellesch M."/>
            <person name="Goldberg J."/>
            <person name="Griggs A."/>
            <person name="Gujja S."/>
            <person name="Heilman E."/>
            <person name="Heiman D."/>
            <person name="Hepburn T."/>
            <person name="Howarth C."/>
            <person name="Jen D."/>
            <person name="Larson L."/>
            <person name="Mehta T."/>
            <person name="Park D."/>
            <person name="Pearson M."/>
            <person name="Roberts A."/>
            <person name="Saif S."/>
            <person name="Shenoy N."/>
            <person name="Sisk P."/>
            <person name="Stolte C."/>
            <person name="Sykes S."/>
            <person name="Thomson T."/>
            <person name="Walk T."/>
            <person name="White J."/>
            <person name="Yandava C."/>
            <person name="Burger G."/>
            <person name="Gray M.W."/>
            <person name="Holland P.W.H."/>
            <person name="King N."/>
            <person name="Lang F.B.F."/>
            <person name="Roger A.J."/>
            <person name="Ruiz-Trillo I."/>
            <person name="Lander E."/>
            <person name="Nusbaum C."/>
        </authorList>
    </citation>
    <scope>NUCLEOTIDE SEQUENCE [LARGE SCALE GENOMIC DNA]</scope>
    <source>
        <strain evidence="2 3">ATCC 50062</strain>
    </source>
</reference>
<protein>
    <submittedName>
        <fullName evidence="2">Uncharacterized protein</fullName>
    </submittedName>
</protein>
<keyword evidence="1" id="KW-0812">Transmembrane</keyword>
<feature type="transmembrane region" description="Helical" evidence="1">
    <location>
        <begin position="126"/>
        <end position="146"/>
    </location>
</feature>
<dbReference type="RefSeq" id="XP_013761606.1">
    <property type="nucleotide sequence ID" value="XM_013906152.1"/>
</dbReference>
<feature type="transmembrane region" description="Helical" evidence="1">
    <location>
        <begin position="184"/>
        <end position="201"/>
    </location>
</feature>
<organism evidence="2 3">
    <name type="scientific">Thecamonas trahens ATCC 50062</name>
    <dbReference type="NCBI Taxonomy" id="461836"/>
    <lineage>
        <taxon>Eukaryota</taxon>
        <taxon>Apusozoa</taxon>
        <taxon>Apusomonadida</taxon>
        <taxon>Apusomonadidae</taxon>
        <taxon>Thecamonas</taxon>
    </lineage>
</organism>
<evidence type="ECO:0000256" key="1">
    <source>
        <dbReference type="SAM" id="Phobius"/>
    </source>
</evidence>
<sequence length="221" mass="21745">MALSDLVLAATAGFFARAIALATAAAPLAADMVPAGALGLGVVAAAAAVGTLRFALGAGKASMLGMIHAQLASAASNVGIVLIAADVAFTLAPRALGAVLPPSMWASAVAAVIAGHIILGSRVPGYGAVLPLVAVLAAAGAGIRAEDHVDPLLGYTAVAGAACIVVAAAVGVSGELRGIYRVNIFHYVLAWALWLWANVLLDTRGVGGGPRPGLLLHLAPE</sequence>
<feature type="transmembrane region" description="Helical" evidence="1">
    <location>
        <begin position="68"/>
        <end position="92"/>
    </location>
</feature>
<dbReference type="EMBL" id="GL349438">
    <property type="protein sequence ID" value="KNC54706.1"/>
    <property type="molecule type" value="Genomic_DNA"/>
</dbReference>